<reference evidence="4" key="1">
    <citation type="submission" date="2016-06" db="UniProtKB">
        <authorList>
            <consortium name="WormBaseParasite"/>
        </authorList>
    </citation>
    <scope>IDENTIFICATION</scope>
</reference>
<feature type="chain" id="PRO_5044553446" evidence="1">
    <location>
        <begin position="45"/>
        <end position="85"/>
    </location>
</feature>
<dbReference type="AlphaFoldDB" id="A0A183UVD6"/>
<evidence type="ECO:0000256" key="1">
    <source>
        <dbReference type="SAM" id="SignalP"/>
    </source>
</evidence>
<dbReference type="EMBL" id="UYWY01021272">
    <property type="protein sequence ID" value="VDM43777.1"/>
    <property type="molecule type" value="Genomic_DNA"/>
</dbReference>
<feature type="signal peptide" evidence="1">
    <location>
        <begin position="1"/>
        <end position="44"/>
    </location>
</feature>
<name>A0A183UVD6_TOXCA</name>
<dbReference type="Proteomes" id="UP000050794">
    <property type="component" value="Unassembled WGS sequence"/>
</dbReference>
<reference evidence="2 3" key="2">
    <citation type="submission" date="2018-11" db="EMBL/GenBank/DDBJ databases">
        <authorList>
            <consortium name="Pathogen Informatics"/>
        </authorList>
    </citation>
    <scope>NUCLEOTIDE SEQUENCE [LARGE SCALE GENOMIC DNA]</scope>
</reference>
<accession>A0A183UVD6</accession>
<organism evidence="3 4">
    <name type="scientific">Toxocara canis</name>
    <name type="common">Canine roundworm</name>
    <dbReference type="NCBI Taxonomy" id="6265"/>
    <lineage>
        <taxon>Eukaryota</taxon>
        <taxon>Metazoa</taxon>
        <taxon>Ecdysozoa</taxon>
        <taxon>Nematoda</taxon>
        <taxon>Chromadorea</taxon>
        <taxon>Rhabditida</taxon>
        <taxon>Spirurina</taxon>
        <taxon>Ascaridomorpha</taxon>
        <taxon>Ascaridoidea</taxon>
        <taxon>Toxocaridae</taxon>
        <taxon>Toxocara</taxon>
    </lineage>
</organism>
<evidence type="ECO:0000313" key="2">
    <source>
        <dbReference type="EMBL" id="VDM43777.1"/>
    </source>
</evidence>
<evidence type="ECO:0000313" key="4">
    <source>
        <dbReference type="WBParaSite" id="TCNE_0001245601-mRNA-1"/>
    </source>
</evidence>
<protein>
    <submittedName>
        <fullName evidence="4">Secreted protein</fullName>
    </submittedName>
</protein>
<keyword evidence="3" id="KW-1185">Reference proteome</keyword>
<dbReference type="WBParaSite" id="TCNE_0001245601-mRNA-1">
    <property type="protein sequence ID" value="TCNE_0001245601-mRNA-1"/>
    <property type="gene ID" value="TCNE_0001245601"/>
</dbReference>
<proteinExistence type="predicted"/>
<keyword evidence="1" id="KW-0732">Signal</keyword>
<evidence type="ECO:0000313" key="3">
    <source>
        <dbReference type="Proteomes" id="UP000050794"/>
    </source>
</evidence>
<gene>
    <name evidence="2" type="ORF">TCNE_LOCUS12456</name>
</gene>
<sequence>MLPCLILRCLVTQRTACCFAGVRFVHSFLLPLLLLLTSPSRALSEKCYGAVAAAGARAPAAAADDDDADAAGVTAAAFSFIRPRE</sequence>